<keyword evidence="2" id="KW-1133">Transmembrane helix</keyword>
<reference evidence="3" key="1">
    <citation type="submission" date="2023-05" db="EMBL/GenBank/DDBJ databases">
        <title>Nepenthes gracilis genome sequencing.</title>
        <authorList>
            <person name="Fukushima K."/>
        </authorList>
    </citation>
    <scope>NUCLEOTIDE SEQUENCE</scope>
    <source>
        <strain evidence="3">SING2019-196</strain>
    </source>
</reference>
<accession>A0AAD3S5K0</accession>
<feature type="transmembrane region" description="Helical" evidence="2">
    <location>
        <begin position="141"/>
        <end position="160"/>
    </location>
</feature>
<evidence type="ECO:0000313" key="4">
    <source>
        <dbReference type="Proteomes" id="UP001279734"/>
    </source>
</evidence>
<keyword evidence="2" id="KW-0472">Membrane</keyword>
<evidence type="ECO:0000256" key="1">
    <source>
        <dbReference type="SAM" id="MobiDB-lite"/>
    </source>
</evidence>
<feature type="region of interest" description="Disordered" evidence="1">
    <location>
        <begin position="1"/>
        <end position="31"/>
    </location>
</feature>
<keyword evidence="4" id="KW-1185">Reference proteome</keyword>
<dbReference type="Proteomes" id="UP001279734">
    <property type="component" value="Unassembled WGS sequence"/>
</dbReference>
<name>A0AAD3S5K0_NEPGR</name>
<proteinExistence type="predicted"/>
<organism evidence="3 4">
    <name type="scientific">Nepenthes gracilis</name>
    <name type="common">Slender pitcher plant</name>
    <dbReference type="NCBI Taxonomy" id="150966"/>
    <lineage>
        <taxon>Eukaryota</taxon>
        <taxon>Viridiplantae</taxon>
        <taxon>Streptophyta</taxon>
        <taxon>Embryophyta</taxon>
        <taxon>Tracheophyta</taxon>
        <taxon>Spermatophyta</taxon>
        <taxon>Magnoliopsida</taxon>
        <taxon>eudicotyledons</taxon>
        <taxon>Gunneridae</taxon>
        <taxon>Pentapetalae</taxon>
        <taxon>Caryophyllales</taxon>
        <taxon>Nepenthaceae</taxon>
        <taxon>Nepenthes</taxon>
    </lineage>
</organism>
<protein>
    <submittedName>
        <fullName evidence="3">Uncharacterized protein</fullName>
    </submittedName>
</protein>
<dbReference type="EMBL" id="BSYO01000005">
    <property type="protein sequence ID" value="GMH04781.1"/>
    <property type="molecule type" value="Genomic_DNA"/>
</dbReference>
<dbReference type="AlphaFoldDB" id="A0AAD3S5K0"/>
<evidence type="ECO:0000256" key="2">
    <source>
        <dbReference type="SAM" id="Phobius"/>
    </source>
</evidence>
<gene>
    <name evidence="3" type="ORF">Nepgr_006621</name>
</gene>
<keyword evidence="2" id="KW-0812">Transmembrane</keyword>
<comment type="caution">
    <text evidence="3">The sequence shown here is derived from an EMBL/GenBank/DDBJ whole genome shotgun (WGS) entry which is preliminary data.</text>
</comment>
<feature type="compositionally biased region" description="Polar residues" evidence="1">
    <location>
        <begin position="12"/>
        <end position="22"/>
    </location>
</feature>
<evidence type="ECO:0000313" key="3">
    <source>
        <dbReference type="EMBL" id="GMH04781.1"/>
    </source>
</evidence>
<sequence>MPKRHAPRQPSAIGNQGTQAQSVDGVPSCDDYQQEGIKKEWHHVSYAEFLMCGISSSGVGHPDPSAAHIPLRPIIDTDRLDAVGISNYHEVVVDSPAFSSSVDAAPSHPQGGDLRPCTNIEQLRRNIADMRQHLALLEHKLLMSLIIFMPVAGTLLLKALG</sequence>